<protein>
    <submittedName>
        <fullName evidence="1">Uncharacterized protein</fullName>
    </submittedName>
</protein>
<name>A0A382MNP5_9ZZZZ</name>
<feature type="non-terminal residue" evidence="1">
    <location>
        <position position="1"/>
    </location>
</feature>
<reference evidence="1" key="1">
    <citation type="submission" date="2018-05" db="EMBL/GenBank/DDBJ databases">
        <authorList>
            <person name="Lanie J.A."/>
            <person name="Ng W.-L."/>
            <person name="Kazmierczak K.M."/>
            <person name="Andrzejewski T.M."/>
            <person name="Davidsen T.M."/>
            <person name="Wayne K.J."/>
            <person name="Tettelin H."/>
            <person name="Glass J.I."/>
            <person name="Rusch D."/>
            <person name="Podicherti R."/>
            <person name="Tsui H.-C.T."/>
            <person name="Winkler M.E."/>
        </authorList>
    </citation>
    <scope>NUCLEOTIDE SEQUENCE</scope>
</reference>
<evidence type="ECO:0000313" key="1">
    <source>
        <dbReference type="EMBL" id="SVC50098.1"/>
    </source>
</evidence>
<dbReference type="AlphaFoldDB" id="A0A382MNP5"/>
<proteinExistence type="predicted"/>
<gene>
    <name evidence="1" type="ORF">METZ01_LOCUS302952</name>
</gene>
<sequence length="65" mass="7569">KWMANRVVEEYSMSPDFDNRWRTGGSLDEIIAESKLDPESIWEGINRFANERKQRLASIQASIPE</sequence>
<organism evidence="1">
    <name type="scientific">marine metagenome</name>
    <dbReference type="NCBI Taxonomy" id="408172"/>
    <lineage>
        <taxon>unclassified sequences</taxon>
        <taxon>metagenomes</taxon>
        <taxon>ecological metagenomes</taxon>
    </lineage>
</organism>
<dbReference type="EMBL" id="UINC01094665">
    <property type="protein sequence ID" value="SVC50098.1"/>
    <property type="molecule type" value="Genomic_DNA"/>
</dbReference>
<accession>A0A382MNP5</accession>